<accession>D6RKK8</accession>
<feature type="region of interest" description="Disordered" evidence="3">
    <location>
        <begin position="1220"/>
        <end position="1241"/>
    </location>
</feature>
<dbReference type="OrthoDB" id="47330at2759"/>
<dbReference type="Proteomes" id="UP000001861">
    <property type="component" value="Unassembled WGS sequence"/>
</dbReference>
<dbReference type="eggNOG" id="ENOG502SIK2">
    <property type="taxonomic scope" value="Eukaryota"/>
</dbReference>
<dbReference type="Gene3D" id="1.25.40.20">
    <property type="entry name" value="Ankyrin repeat-containing domain"/>
    <property type="match status" value="1"/>
</dbReference>
<feature type="region of interest" description="Disordered" evidence="3">
    <location>
        <begin position="809"/>
        <end position="930"/>
    </location>
</feature>
<keyword evidence="1" id="KW-0547">Nucleotide-binding</keyword>
<dbReference type="EMBL" id="AACS02000002">
    <property type="protein sequence ID" value="EFI28317.1"/>
    <property type="molecule type" value="Genomic_DNA"/>
</dbReference>
<organism evidence="5 6">
    <name type="scientific">Coprinopsis cinerea (strain Okayama-7 / 130 / ATCC MYA-4618 / FGSC 9003)</name>
    <name type="common">Inky cap fungus</name>
    <name type="synonym">Hormographiella aspergillata</name>
    <dbReference type="NCBI Taxonomy" id="240176"/>
    <lineage>
        <taxon>Eukaryota</taxon>
        <taxon>Fungi</taxon>
        <taxon>Dikarya</taxon>
        <taxon>Basidiomycota</taxon>
        <taxon>Agaricomycotina</taxon>
        <taxon>Agaricomycetes</taxon>
        <taxon>Agaricomycetidae</taxon>
        <taxon>Agaricales</taxon>
        <taxon>Agaricineae</taxon>
        <taxon>Psathyrellaceae</taxon>
        <taxon>Coprinopsis</taxon>
    </lineage>
</organism>
<dbReference type="CDD" id="cd00009">
    <property type="entry name" value="AAA"/>
    <property type="match status" value="1"/>
</dbReference>
<protein>
    <recommendedName>
        <fullName evidence="4">ATPase AAA-type core domain-containing protein</fullName>
    </recommendedName>
</protein>
<dbReference type="InParanoid" id="D6RKK8"/>
<feature type="compositionally biased region" description="Low complexity" evidence="3">
    <location>
        <begin position="549"/>
        <end position="561"/>
    </location>
</feature>
<dbReference type="InterPro" id="IPR003959">
    <property type="entry name" value="ATPase_AAA_core"/>
</dbReference>
<feature type="compositionally biased region" description="Polar residues" evidence="3">
    <location>
        <begin position="1168"/>
        <end position="1179"/>
    </location>
</feature>
<feature type="region of interest" description="Disordered" evidence="3">
    <location>
        <begin position="200"/>
        <end position="227"/>
    </location>
</feature>
<keyword evidence="2" id="KW-0067">ATP-binding</keyword>
<feature type="region of interest" description="Disordered" evidence="3">
    <location>
        <begin position="400"/>
        <end position="461"/>
    </location>
</feature>
<feature type="region of interest" description="Disordered" evidence="3">
    <location>
        <begin position="484"/>
        <end position="596"/>
    </location>
</feature>
<dbReference type="InterPro" id="IPR027417">
    <property type="entry name" value="P-loop_NTPase"/>
</dbReference>
<dbReference type="OMA" id="WEDDMFT"/>
<dbReference type="STRING" id="240176.D6RKK8"/>
<dbReference type="GO" id="GO:0005737">
    <property type="term" value="C:cytoplasm"/>
    <property type="evidence" value="ECO:0007669"/>
    <property type="project" value="TreeGrafter"/>
</dbReference>
<dbReference type="InterPro" id="IPR050130">
    <property type="entry name" value="ClpA_ClpB"/>
</dbReference>
<dbReference type="HOGENOM" id="CLU_002487_0_0_1"/>
<feature type="compositionally biased region" description="Polar residues" evidence="3">
    <location>
        <begin position="216"/>
        <end position="227"/>
    </location>
</feature>
<dbReference type="VEuPathDB" id="FungiDB:CC1G_13846"/>
<evidence type="ECO:0000256" key="2">
    <source>
        <dbReference type="ARBA" id="ARBA00022840"/>
    </source>
</evidence>
<dbReference type="KEGG" id="cci:CC1G_13846"/>
<dbReference type="SUPFAM" id="SSF52540">
    <property type="entry name" value="P-loop containing nucleoside triphosphate hydrolases"/>
    <property type="match status" value="1"/>
</dbReference>
<feature type="compositionally biased region" description="Polar residues" evidence="3">
    <location>
        <begin position="152"/>
        <end position="161"/>
    </location>
</feature>
<feature type="region of interest" description="Disordered" evidence="3">
    <location>
        <begin position="1464"/>
        <end position="1484"/>
    </location>
</feature>
<feature type="compositionally biased region" description="Basic and acidic residues" evidence="3">
    <location>
        <begin position="562"/>
        <end position="582"/>
    </location>
</feature>
<feature type="compositionally biased region" description="Acidic residues" evidence="3">
    <location>
        <begin position="825"/>
        <end position="838"/>
    </location>
</feature>
<feature type="compositionally biased region" description="Low complexity" evidence="3">
    <location>
        <begin position="702"/>
        <end position="712"/>
    </location>
</feature>
<feature type="compositionally biased region" description="Polar residues" evidence="3">
    <location>
        <begin position="1112"/>
        <end position="1122"/>
    </location>
</feature>
<dbReference type="GO" id="GO:0005524">
    <property type="term" value="F:ATP binding"/>
    <property type="evidence" value="ECO:0007669"/>
    <property type="project" value="UniProtKB-KW"/>
</dbReference>
<feature type="compositionally biased region" description="Polar residues" evidence="3">
    <location>
        <begin position="504"/>
        <end position="516"/>
    </location>
</feature>
<feature type="compositionally biased region" description="Low complexity" evidence="3">
    <location>
        <begin position="97"/>
        <end position="113"/>
    </location>
</feature>
<feature type="region of interest" description="Disordered" evidence="3">
    <location>
        <begin position="606"/>
        <end position="625"/>
    </location>
</feature>
<feature type="region of interest" description="Disordered" evidence="3">
    <location>
        <begin position="1341"/>
        <end position="1378"/>
    </location>
</feature>
<feature type="region of interest" description="Disordered" evidence="3">
    <location>
        <begin position="977"/>
        <end position="1204"/>
    </location>
</feature>
<feature type="compositionally biased region" description="Low complexity" evidence="3">
    <location>
        <begin position="905"/>
        <end position="920"/>
    </location>
</feature>
<feature type="region of interest" description="Disordered" evidence="3">
    <location>
        <begin position="67"/>
        <end position="161"/>
    </location>
</feature>
<feature type="region of interest" description="Disordered" evidence="3">
    <location>
        <begin position="306"/>
        <end position="328"/>
    </location>
</feature>
<proteinExistence type="predicted"/>
<reference evidence="5 6" key="1">
    <citation type="journal article" date="2010" name="Proc. Natl. Acad. Sci. U.S.A.">
        <title>Insights into evolution of multicellular fungi from the assembled chromosomes of the mushroom Coprinopsis cinerea (Coprinus cinereus).</title>
        <authorList>
            <person name="Stajich J.E."/>
            <person name="Wilke S.K."/>
            <person name="Ahren D."/>
            <person name="Au C.H."/>
            <person name="Birren B.W."/>
            <person name="Borodovsky M."/>
            <person name="Burns C."/>
            <person name="Canback B."/>
            <person name="Casselton L.A."/>
            <person name="Cheng C.K."/>
            <person name="Deng J."/>
            <person name="Dietrich F.S."/>
            <person name="Fargo D.C."/>
            <person name="Farman M.L."/>
            <person name="Gathman A.C."/>
            <person name="Goldberg J."/>
            <person name="Guigo R."/>
            <person name="Hoegger P.J."/>
            <person name="Hooker J.B."/>
            <person name="Huggins A."/>
            <person name="James T.Y."/>
            <person name="Kamada T."/>
            <person name="Kilaru S."/>
            <person name="Kodira C."/>
            <person name="Kues U."/>
            <person name="Kupfer D."/>
            <person name="Kwan H.S."/>
            <person name="Lomsadze A."/>
            <person name="Li W."/>
            <person name="Lilly W.W."/>
            <person name="Ma L.J."/>
            <person name="Mackey A.J."/>
            <person name="Manning G."/>
            <person name="Martin F."/>
            <person name="Muraguchi H."/>
            <person name="Natvig D.O."/>
            <person name="Palmerini H."/>
            <person name="Ramesh M.A."/>
            <person name="Rehmeyer C.J."/>
            <person name="Roe B.A."/>
            <person name="Shenoy N."/>
            <person name="Stanke M."/>
            <person name="Ter-Hovhannisyan V."/>
            <person name="Tunlid A."/>
            <person name="Velagapudi R."/>
            <person name="Vision T.J."/>
            <person name="Zeng Q."/>
            <person name="Zolan M.E."/>
            <person name="Pukkila P.J."/>
        </authorList>
    </citation>
    <scope>NUCLEOTIDE SEQUENCE [LARGE SCALE GENOMIC DNA]</scope>
    <source>
        <strain evidence="6">Okayama-7 / 130 / ATCC MYA-4618 / FGSC 9003</strain>
    </source>
</reference>
<gene>
    <name evidence="5" type="ORF">CC1G_13846</name>
</gene>
<dbReference type="Gene3D" id="3.40.50.300">
    <property type="entry name" value="P-loop containing nucleotide triphosphate hydrolases"/>
    <property type="match status" value="1"/>
</dbReference>
<feature type="compositionally biased region" description="Acidic residues" evidence="3">
    <location>
        <begin position="71"/>
        <end position="81"/>
    </location>
</feature>
<evidence type="ECO:0000256" key="1">
    <source>
        <dbReference type="ARBA" id="ARBA00022741"/>
    </source>
</evidence>
<feature type="compositionally biased region" description="Low complexity" evidence="3">
    <location>
        <begin position="1089"/>
        <end position="1110"/>
    </location>
</feature>
<feature type="compositionally biased region" description="Polar residues" evidence="3">
    <location>
        <begin position="319"/>
        <end position="328"/>
    </location>
</feature>
<evidence type="ECO:0000313" key="6">
    <source>
        <dbReference type="Proteomes" id="UP000001861"/>
    </source>
</evidence>
<feature type="compositionally biased region" description="Low complexity" evidence="3">
    <location>
        <begin position="122"/>
        <end position="134"/>
    </location>
</feature>
<dbReference type="RefSeq" id="XP_002911811.1">
    <property type="nucleotide sequence ID" value="XM_002911765.1"/>
</dbReference>
<dbReference type="InterPro" id="IPR036770">
    <property type="entry name" value="Ankyrin_rpt-contain_sf"/>
</dbReference>
<evidence type="ECO:0000256" key="3">
    <source>
        <dbReference type="SAM" id="MobiDB-lite"/>
    </source>
</evidence>
<feature type="region of interest" description="Disordered" evidence="3">
    <location>
        <begin position="1"/>
        <end position="25"/>
    </location>
</feature>
<feature type="compositionally biased region" description="Low complexity" evidence="3">
    <location>
        <begin position="1150"/>
        <end position="1167"/>
    </location>
</feature>
<dbReference type="PANTHER" id="PTHR11638:SF89">
    <property type="entry name" value="AAA+ ATPASE DOMAIN-CONTAINING PROTEIN"/>
    <property type="match status" value="1"/>
</dbReference>
<feature type="region of interest" description="Disordered" evidence="3">
    <location>
        <begin position="690"/>
        <end position="712"/>
    </location>
</feature>
<feature type="compositionally biased region" description="Basic and acidic residues" evidence="3">
    <location>
        <begin position="869"/>
        <end position="880"/>
    </location>
</feature>
<dbReference type="GO" id="GO:0016887">
    <property type="term" value="F:ATP hydrolysis activity"/>
    <property type="evidence" value="ECO:0007669"/>
    <property type="project" value="InterPro"/>
</dbReference>
<evidence type="ECO:0000313" key="5">
    <source>
        <dbReference type="EMBL" id="EFI28317.1"/>
    </source>
</evidence>
<feature type="compositionally biased region" description="Low complexity" evidence="3">
    <location>
        <begin position="415"/>
        <end position="426"/>
    </location>
</feature>
<name>D6RKK8_COPC7</name>
<dbReference type="PANTHER" id="PTHR11638">
    <property type="entry name" value="ATP-DEPENDENT CLP PROTEASE"/>
    <property type="match status" value="1"/>
</dbReference>
<dbReference type="GO" id="GO:0034605">
    <property type="term" value="P:cellular response to heat"/>
    <property type="evidence" value="ECO:0007669"/>
    <property type="project" value="TreeGrafter"/>
</dbReference>
<feature type="compositionally biased region" description="Low complexity" evidence="3">
    <location>
        <begin position="1131"/>
        <end position="1142"/>
    </location>
</feature>
<feature type="compositionally biased region" description="Acidic residues" evidence="3">
    <location>
        <begin position="881"/>
        <end position="891"/>
    </location>
</feature>
<feature type="compositionally biased region" description="Basic and acidic residues" evidence="3">
    <location>
        <begin position="1350"/>
        <end position="1361"/>
    </location>
</feature>
<dbReference type="Pfam" id="PF07724">
    <property type="entry name" value="AAA_2"/>
    <property type="match status" value="1"/>
</dbReference>
<keyword evidence="6" id="KW-1185">Reference proteome</keyword>
<feature type="region of interest" description="Disordered" evidence="3">
    <location>
        <begin position="731"/>
        <end position="768"/>
    </location>
</feature>
<dbReference type="GeneID" id="9378984"/>
<evidence type="ECO:0000259" key="4">
    <source>
        <dbReference type="Pfam" id="PF07724"/>
    </source>
</evidence>
<sequence>MARLLSALTPVIGEDETEDSNEQYTDSVTLVDPPESATWSSGLPTLVHGADSKFFARVTETMAEMLRETEGSDDDDDDNEDYTTVPHTDDPYDFADSFFSSSRSNSTAHSTPSDSGSPSRLPPFSSYSPTSSPFNDTLRLPSSLHDTHDTPSIHTTASSPDPVQIMEIPAIPDNHNDLLSPVDLSNLQLHNFSSLDDTAESWRDSNSTDSGFVDTTKPSLTNVMSPPKSPVTSTFGLLHSPFGSPSARVLSPRLGAFIGRSPSASAQELPTTEKELVPLEDDLESLDSPTHHNAGLASARQLVADSPTPQGARLGPSRPASSASSHGDELVTTQSIYDDLSDQASSSEDDVTGSYGHTDIWDLDAGSTSIYIGQQVQSPYAPDVQQTLSQQSAQSLLLSPVREPAPSWEEREAEPSSPASSSTSHPFPVPSFNDYKIAGQSSQLVDDRDLHDEDNFDDQTGRWSLEYTQDFSSLNADATIEAIDIPEDDHAQPLAEAQDRKQVQFATPKSDVQQGPSALEDESWVAGNSGYSSADPFAAYPPDENVGQSHAEATSAAISISEDNHAQPDRKHVQFATPKDEVQQDPSALEDDSWLVGNSGYSLSADPFAAYSPEDDVTPDEGVAPSHTDATIEAVAILEDNDHAQPVPEIQARKHVHFATPKREVQQGPSAVEDESWLVGNAEYSVSADPFAAYSPEDDVTPSRPQSSQSQRCVVRFEAPWVPYNSEYSIPDDPFAADPDDIDARASAAYDEARSPTPSPAFQPDLSSIAEASWVSSSGDGDDTGVLGRLAHDTVISNANATAASVDYLEDNLSPTSNNDKEVTEDYTDVYYQDEDETQLQSNDESATLHPVARDTAPSDPPVSTAVVDHLEEDRSPKSDNDEELDTEDYSELYRRADPGVQWNDEVVPVDSVGDSSRSDGNAAGASDDYFSEDLSLAQILGRLPMTPATTTRLPPWDFAAQDTVVSNANATAASVDYLQEDLSPSSPNDKELETGDYSDVYLQPDPRFQSNDEDDSTALLGYLQPSPEPPEPESQDGDTINSLYDVYTAEAAPSPQPLPPLSDPSTPSSCLRERVFTPPPERLPRYGTPPVQSPAVPSSPPTSLGLGSFSRGGQSPSSEHYQSIHDRPPSQQSNSHSSVVSKKIPFGFRASRPSSRSSMLSNKNRSVSQLSQLSTASLNGPGEQEQQASSTPPPSASSSTGPALRPLRLSVLLQSHSASHSRSYSSTAPSSITSFSVNSSSHSNVQDSALAVPVSSRNSLLNNTSLSTPRSAPYHTTTNSIIDTARSPSLLTEDLNHLATFGSPVSAPVNAPSNWPSHHPASQHYDYRSSSRLSEPIYELEQEEDLDDTERQDVRNEPIRRPILPTPTPRSASVSRPESILHPSLHAVATPKPTLMFAIASDDVDQVRQVLENGDANPNDLVGPQSALEFALSNDQLANKLNIVKTLLAFGADPSTLKEDVVEKAPSGAKAGEDQSNEAPSHQAAKTLMEGMDPATRYYVERAKAPQTKRTSRLIHRSFFRPLTRVQYDLIGQDRALEELFKLLSIHSRQITVSPLVVMFSGPSGHGKSLLARKFGSLLDVPTHTVNMVTLRTQDDLWESYSISPVEEPTNCTLAEFLVNNEGKRCVVVLDEIEKVANDKVLWSLLMPWEHGRCSLEARSRHIDVRNVIWLCTSNIGQDLIFDHWNAREYAEEVLTRQEFLDLVALLRPQVSERLGASVLSRITSVLPFVPFTLEEKRAMSAEAIFQLGGEDALALTPDEIESLISISLSQYIPEEGARSLHRAVSNHLIDMI</sequence>
<comment type="caution">
    <text evidence="5">The sequence shown here is derived from an EMBL/GenBank/DDBJ whole genome shotgun (WGS) entry which is preliminary data.</text>
</comment>
<feature type="domain" description="ATPase AAA-type core" evidence="4">
    <location>
        <begin position="1559"/>
        <end position="1715"/>
    </location>
</feature>